<sequence length="122" mass="13273">MLTTVISVPDTLPARAVIDAGAKTLSSTPLHSQYKSGEPGYLFGGKPKLGHIVGRPDLWLGRLPIVNGVIYFMDPNKKVSIGERLEVIPNAGCMVAGIHSRIYGVRKGKVEKLLKNEDTRSY</sequence>
<feature type="domain" description="D-serine dehydratase-like" evidence="1">
    <location>
        <begin position="1"/>
        <end position="106"/>
    </location>
</feature>
<dbReference type="Gene3D" id="2.40.37.20">
    <property type="entry name" value="D-serine dehydratase-like domain"/>
    <property type="match status" value="1"/>
</dbReference>
<comment type="caution">
    <text evidence="2">The sequence shown here is derived from an EMBL/GenBank/DDBJ whole genome shotgun (WGS) entry which is preliminary data.</text>
</comment>
<gene>
    <name evidence="2" type="ORF">S12H4_31401</name>
</gene>
<accession>X1UZ29</accession>
<evidence type="ECO:0000313" key="2">
    <source>
        <dbReference type="EMBL" id="GAI97619.1"/>
    </source>
</evidence>
<evidence type="ECO:0000259" key="1">
    <source>
        <dbReference type="SMART" id="SM01119"/>
    </source>
</evidence>
<dbReference type="EMBL" id="BARW01018321">
    <property type="protein sequence ID" value="GAI97619.1"/>
    <property type="molecule type" value="Genomic_DNA"/>
</dbReference>
<dbReference type="Pfam" id="PF14031">
    <property type="entry name" value="D-ser_dehydrat"/>
    <property type="match status" value="1"/>
</dbReference>
<dbReference type="InterPro" id="IPR026956">
    <property type="entry name" value="D-ser_dehydrat-like_dom"/>
</dbReference>
<protein>
    <recommendedName>
        <fullName evidence="1">D-serine dehydratase-like domain-containing protein</fullName>
    </recommendedName>
</protein>
<dbReference type="AlphaFoldDB" id="X1UZ29"/>
<dbReference type="SMART" id="SM01119">
    <property type="entry name" value="D-ser_dehydrat"/>
    <property type="match status" value="1"/>
</dbReference>
<proteinExistence type="predicted"/>
<name>X1UZ29_9ZZZZ</name>
<dbReference type="InterPro" id="IPR042208">
    <property type="entry name" value="D-ser_dehydrat-like_sf"/>
</dbReference>
<reference evidence="2" key="1">
    <citation type="journal article" date="2014" name="Front. Microbiol.">
        <title>High frequency of phylogenetically diverse reductive dehalogenase-homologous genes in deep subseafloor sedimentary metagenomes.</title>
        <authorList>
            <person name="Kawai M."/>
            <person name="Futagami T."/>
            <person name="Toyoda A."/>
            <person name="Takaki Y."/>
            <person name="Nishi S."/>
            <person name="Hori S."/>
            <person name="Arai W."/>
            <person name="Tsubouchi T."/>
            <person name="Morono Y."/>
            <person name="Uchiyama I."/>
            <person name="Ito T."/>
            <person name="Fujiyama A."/>
            <person name="Inagaki F."/>
            <person name="Takami H."/>
        </authorList>
    </citation>
    <scope>NUCLEOTIDE SEQUENCE</scope>
    <source>
        <strain evidence="2">Expedition CK06-06</strain>
    </source>
</reference>
<organism evidence="2">
    <name type="scientific">marine sediment metagenome</name>
    <dbReference type="NCBI Taxonomy" id="412755"/>
    <lineage>
        <taxon>unclassified sequences</taxon>
        <taxon>metagenomes</taxon>
        <taxon>ecological metagenomes</taxon>
    </lineage>
</organism>